<protein>
    <recommendedName>
        <fullName evidence="4">DUF3592 domain-containing protein</fullName>
    </recommendedName>
</protein>
<feature type="transmembrane region" description="Helical" evidence="1">
    <location>
        <begin position="111"/>
        <end position="132"/>
    </location>
</feature>
<keyword evidence="1" id="KW-0472">Membrane</keyword>
<gene>
    <name evidence="2" type="ORF">FGL01_03880</name>
</gene>
<accession>A0A511CAM6</accession>
<comment type="caution">
    <text evidence="2">The sequence shown here is derived from an EMBL/GenBank/DDBJ whole genome shotgun (WGS) entry which is preliminary data.</text>
</comment>
<reference evidence="2 3" key="1">
    <citation type="submission" date="2019-07" db="EMBL/GenBank/DDBJ databases">
        <title>Whole genome shotgun sequence of Flavobacterium glycines NBRC 105008.</title>
        <authorList>
            <person name="Hosoyama A."/>
            <person name="Uohara A."/>
            <person name="Ohji S."/>
            <person name="Ichikawa N."/>
        </authorList>
    </citation>
    <scope>NUCLEOTIDE SEQUENCE [LARGE SCALE GENOMIC DNA]</scope>
    <source>
        <strain evidence="2 3">NBRC 105008</strain>
    </source>
</reference>
<dbReference type="EMBL" id="BJVF01000001">
    <property type="protein sequence ID" value="GEL09649.1"/>
    <property type="molecule type" value="Genomic_DNA"/>
</dbReference>
<evidence type="ECO:0000313" key="3">
    <source>
        <dbReference type="Proteomes" id="UP000321579"/>
    </source>
</evidence>
<dbReference type="Proteomes" id="UP000321579">
    <property type="component" value="Unassembled WGS sequence"/>
</dbReference>
<feature type="transmembrane region" description="Helical" evidence="1">
    <location>
        <begin position="12"/>
        <end position="30"/>
    </location>
</feature>
<sequence>MMKNKIYSKNQIYAIIILFFLFVYTLFSFFKYENSIENGVLVEKKVICQTCRPYTKLSSGIMIKEGNKTYNIKLDYGNCIKYPVKSKIKVVYDKNRDIFIYPLKTPNYGKIYFLGILLLFSLIPWSLITNILKKV</sequence>
<evidence type="ECO:0008006" key="4">
    <source>
        <dbReference type="Google" id="ProtNLM"/>
    </source>
</evidence>
<organism evidence="2 3">
    <name type="scientific">Flavobacterium glycines</name>
    <dbReference type="NCBI Taxonomy" id="551990"/>
    <lineage>
        <taxon>Bacteria</taxon>
        <taxon>Pseudomonadati</taxon>
        <taxon>Bacteroidota</taxon>
        <taxon>Flavobacteriia</taxon>
        <taxon>Flavobacteriales</taxon>
        <taxon>Flavobacteriaceae</taxon>
        <taxon>Flavobacterium</taxon>
    </lineage>
</organism>
<name>A0A511CAM6_9FLAO</name>
<keyword evidence="1" id="KW-0812">Transmembrane</keyword>
<evidence type="ECO:0000256" key="1">
    <source>
        <dbReference type="SAM" id="Phobius"/>
    </source>
</evidence>
<proteinExistence type="predicted"/>
<keyword evidence="1" id="KW-1133">Transmembrane helix</keyword>
<dbReference type="AlphaFoldDB" id="A0A511CAM6"/>
<evidence type="ECO:0000313" key="2">
    <source>
        <dbReference type="EMBL" id="GEL09649.1"/>
    </source>
</evidence>